<feature type="domain" description="Ig-like" evidence="10">
    <location>
        <begin position="359"/>
        <end position="453"/>
    </location>
</feature>
<dbReference type="InParanoid" id="G5BIC1"/>
<organism evidence="12 13">
    <name type="scientific">Heterocephalus glaber</name>
    <name type="common">Naked mole rat</name>
    <dbReference type="NCBI Taxonomy" id="10181"/>
    <lineage>
        <taxon>Eukaryota</taxon>
        <taxon>Metazoa</taxon>
        <taxon>Chordata</taxon>
        <taxon>Craniata</taxon>
        <taxon>Vertebrata</taxon>
        <taxon>Euteleostomi</taxon>
        <taxon>Mammalia</taxon>
        <taxon>Eutheria</taxon>
        <taxon>Euarchontoglires</taxon>
        <taxon>Glires</taxon>
        <taxon>Rodentia</taxon>
        <taxon>Hystricomorpha</taxon>
        <taxon>Bathyergidae</taxon>
        <taxon>Heterocephalus</taxon>
    </lineage>
</organism>
<evidence type="ECO:0000259" key="11">
    <source>
        <dbReference type="PROSITE" id="PS50853"/>
    </source>
</evidence>
<keyword evidence="9" id="KW-0393">Immunoglobulin domain</keyword>
<dbReference type="FunFam" id="2.60.40.10:FF:000028">
    <property type="entry name" value="Neuronal cell adhesion molecule"/>
    <property type="match status" value="1"/>
</dbReference>
<dbReference type="FunCoup" id="G5BIC1">
    <property type="interactions" value="55"/>
</dbReference>
<keyword evidence="2" id="KW-1003">Cell membrane</keyword>
<dbReference type="STRING" id="10181.G5BIC1"/>
<feature type="domain" description="Fibronectin type-III" evidence="11">
    <location>
        <begin position="756"/>
        <end position="852"/>
    </location>
</feature>
<evidence type="ECO:0000256" key="4">
    <source>
        <dbReference type="ARBA" id="ARBA00022737"/>
    </source>
</evidence>
<dbReference type="Pfam" id="PF00041">
    <property type="entry name" value="fn3"/>
    <property type="match status" value="2"/>
</dbReference>
<dbReference type="FunFam" id="2.60.40.10:FF:000004">
    <property type="entry name" value="DCC isoform 1"/>
    <property type="match status" value="2"/>
</dbReference>
<dbReference type="Pfam" id="PF13927">
    <property type="entry name" value="Ig_3"/>
    <property type="match status" value="2"/>
</dbReference>
<dbReference type="PROSITE" id="PS50835">
    <property type="entry name" value="IG_LIKE"/>
    <property type="match status" value="5"/>
</dbReference>
<dbReference type="InterPro" id="IPR003598">
    <property type="entry name" value="Ig_sub2"/>
</dbReference>
<keyword evidence="4" id="KW-0677">Repeat</keyword>
<dbReference type="PROSITE" id="PS50853">
    <property type="entry name" value="FN3"/>
    <property type="match status" value="4"/>
</dbReference>
<dbReference type="FunFam" id="2.60.40.10:FF:000054">
    <property type="entry name" value="Contactin 1"/>
    <property type="match status" value="1"/>
</dbReference>
<dbReference type="AlphaFoldDB" id="G5BIC1"/>
<feature type="domain" description="Fibronectin type-III" evidence="11">
    <location>
        <begin position="654"/>
        <end position="751"/>
    </location>
</feature>
<dbReference type="FunFam" id="2.60.40.10:FF:000035">
    <property type="entry name" value="Contactin 1"/>
    <property type="match status" value="1"/>
</dbReference>
<evidence type="ECO:0000256" key="7">
    <source>
        <dbReference type="ARBA" id="ARBA00023157"/>
    </source>
</evidence>
<feature type="domain" description="Ig-like" evidence="10">
    <location>
        <begin position="178"/>
        <end position="259"/>
    </location>
</feature>
<dbReference type="Pfam" id="PF07679">
    <property type="entry name" value="I-set"/>
    <property type="match status" value="2"/>
</dbReference>
<dbReference type="eggNOG" id="KOG3513">
    <property type="taxonomic scope" value="Eukaryota"/>
</dbReference>
<dbReference type="InterPro" id="IPR036116">
    <property type="entry name" value="FN3_sf"/>
</dbReference>
<dbReference type="InterPro" id="IPR003599">
    <property type="entry name" value="Ig_sub"/>
</dbReference>
<feature type="domain" description="Ig-like" evidence="10">
    <location>
        <begin position="101"/>
        <end position="159"/>
    </location>
</feature>
<dbReference type="GO" id="GO:0030424">
    <property type="term" value="C:axon"/>
    <property type="evidence" value="ECO:0007669"/>
    <property type="project" value="TreeGrafter"/>
</dbReference>
<dbReference type="SMART" id="SM00060">
    <property type="entry name" value="FN3"/>
    <property type="match status" value="4"/>
</dbReference>
<proteinExistence type="predicted"/>
<feature type="domain" description="Ig-like" evidence="10">
    <location>
        <begin position="465"/>
        <end position="538"/>
    </location>
</feature>
<dbReference type="Gene3D" id="2.60.40.10">
    <property type="entry name" value="Immunoglobulins"/>
    <property type="match status" value="9"/>
</dbReference>
<feature type="domain" description="Ig-like" evidence="10">
    <location>
        <begin position="269"/>
        <end position="353"/>
    </location>
</feature>
<reference evidence="12 13" key="1">
    <citation type="journal article" date="2011" name="Nature">
        <title>Genome sequencing reveals insights into physiology and longevity of the naked mole rat.</title>
        <authorList>
            <person name="Kim E.B."/>
            <person name="Fang X."/>
            <person name="Fushan A.A."/>
            <person name="Huang Z."/>
            <person name="Lobanov A.V."/>
            <person name="Han L."/>
            <person name="Marino S.M."/>
            <person name="Sun X."/>
            <person name="Turanov A.A."/>
            <person name="Yang P."/>
            <person name="Yim S.H."/>
            <person name="Zhao X."/>
            <person name="Kasaikina M.V."/>
            <person name="Stoletzki N."/>
            <person name="Peng C."/>
            <person name="Polak P."/>
            <person name="Xiong Z."/>
            <person name="Kiezun A."/>
            <person name="Zhu Y."/>
            <person name="Chen Y."/>
            <person name="Kryukov G.V."/>
            <person name="Zhang Q."/>
            <person name="Peshkin L."/>
            <person name="Yang L."/>
            <person name="Bronson R.T."/>
            <person name="Buffenstein R."/>
            <person name="Wang B."/>
            <person name="Han C."/>
            <person name="Li Q."/>
            <person name="Chen L."/>
            <person name="Zhao W."/>
            <person name="Sunyaev S.R."/>
            <person name="Park T.J."/>
            <person name="Zhang G."/>
            <person name="Wang J."/>
            <person name="Gladyshev V.N."/>
        </authorList>
    </citation>
    <scope>NUCLEOTIDE SEQUENCE [LARGE SCALE GENOMIC DNA]</scope>
</reference>
<dbReference type="GO" id="GO:0098632">
    <property type="term" value="F:cell-cell adhesion mediator activity"/>
    <property type="evidence" value="ECO:0007669"/>
    <property type="project" value="TreeGrafter"/>
</dbReference>
<dbReference type="Proteomes" id="UP000006813">
    <property type="component" value="Unassembled WGS sequence"/>
</dbReference>
<dbReference type="InterPro" id="IPR036179">
    <property type="entry name" value="Ig-like_dom_sf"/>
</dbReference>
<name>G5BIC1_HETGA</name>
<gene>
    <name evidence="12" type="ORF">GW7_06403</name>
</gene>
<evidence type="ECO:0000313" key="13">
    <source>
        <dbReference type="Proteomes" id="UP000006813"/>
    </source>
</evidence>
<dbReference type="EMBL" id="JH170423">
    <property type="protein sequence ID" value="EHB09032.1"/>
    <property type="molecule type" value="Genomic_DNA"/>
</dbReference>
<dbReference type="SUPFAM" id="SSF48726">
    <property type="entry name" value="Immunoglobulin"/>
    <property type="match status" value="5"/>
</dbReference>
<accession>G5BIC1</accession>
<dbReference type="PANTHER" id="PTHR44170">
    <property type="entry name" value="PROTEIN SIDEKICK"/>
    <property type="match status" value="1"/>
</dbReference>
<feature type="domain" description="Fibronectin type-III" evidence="11">
    <location>
        <begin position="853"/>
        <end position="947"/>
    </location>
</feature>
<keyword evidence="3" id="KW-0732">Signal</keyword>
<evidence type="ECO:0000256" key="2">
    <source>
        <dbReference type="ARBA" id="ARBA00022475"/>
    </source>
</evidence>
<evidence type="ECO:0000313" key="12">
    <source>
        <dbReference type="EMBL" id="EHB09032.1"/>
    </source>
</evidence>
<protein>
    <submittedName>
        <fullName evidence="12">Contactin-6</fullName>
    </submittedName>
</protein>
<dbReference type="SMART" id="SM00409">
    <property type="entry name" value="IG"/>
    <property type="match status" value="5"/>
</dbReference>
<keyword evidence="7" id="KW-1015">Disulfide bond</keyword>
<evidence type="ECO:0000256" key="8">
    <source>
        <dbReference type="ARBA" id="ARBA00023180"/>
    </source>
</evidence>
<dbReference type="PANTHER" id="PTHR44170:SF38">
    <property type="entry name" value="CONTACTIN 6"/>
    <property type="match status" value="1"/>
</dbReference>
<comment type="subcellular location">
    <subcellularLocation>
        <location evidence="1">Cell membrane</location>
    </subcellularLocation>
</comment>
<evidence type="ECO:0000256" key="9">
    <source>
        <dbReference type="ARBA" id="ARBA00023319"/>
    </source>
</evidence>
<dbReference type="InterPro" id="IPR013098">
    <property type="entry name" value="Ig_I-set"/>
</dbReference>
<evidence type="ECO:0000256" key="5">
    <source>
        <dbReference type="ARBA" id="ARBA00022889"/>
    </source>
</evidence>
<dbReference type="FunFam" id="2.60.40.10:FF:000005">
    <property type="entry name" value="Neuronal cell adhesion molecule"/>
    <property type="match status" value="1"/>
</dbReference>
<sequence>MQGLVITDPGPVFRDQIQPELSRIGAVFPLLKGDPKQELMSPLPHNRSKLRVKPLVHGLLNYIKHQTTFGNLQLLHLLPHYKDAEDTRPPDHSTESHRFWPRDLSYAWTFNDNPLYVQEDNRRFVSQETGNLYIAKVEPSDVGNYTCFVTNKEAQRSVQGPPTPLVQRTDGVMGEYEPKIEVRFPETIQAAKDSSVKLECFALGNPVPDISWRRLDGSPLPRKIKYSKSQAILEIPNFQQEDEGFYECLAGNLRGRNLAKGQLIFYAPPEWEHKIQNTYLSIYDNLYWECKASGKPNPWYTWLKNGERLNSEERIQIENGTLTITILNVSDSGVYQCAAENKYQIIYANAELRVLASAPDFSKSPIKKISIVQIGGDISIECKPNAFPRAAISWKRGSESLRQSKRVFLLEDGSLKIHNVTRSDAGPYTCIATNQFGIAKNTGSLIVKERTIITVPPSKMDVTVGESIVLPCQVSHDPSIEVVFAWSFNGNIIDLQKQVAHFEKIGGESVGDLMIRNIQLSHSGKYLCTVRTTLERLSAVADIIVRGPPGPPEDVRVEHISSTTSQISWRPGPDNNSPIQIFTVQTRTPFSVGWQAVATVPEILNGQTYNATVVGLSSWVEYEFRVVAGNSIGIGEPSKPSKLLRTKASVPVLAPVNINGGGGGRYELVITWESIPEELQNGEGFGYIVMFRPVGSTAWTKERVPLVESSKFVYRNESIMPLSPFEVKVGVYNNEGEGPLSTVSIVYSGEDEPQLAPRGTSLQSFSASEMEVSWNAIAWNRNTGRVLGYEVLYWTDDSKESIIGKIRVSGNVTNKSITGLKANTVYFASVRAYNTAGTGPSSLPVNVTTKKSPPSQPPANIAWKLSNSKLCLNWEHVKTMENESEVLGYKILYRQNRQSKTHILETNNTSAELLVPFEEDYLIEIRTVSDGGDGSSSEEIRIPKMSSLSSRGIHILEPTAHFLPVVVVTFYCFAIDPLIR</sequence>
<dbReference type="SUPFAM" id="SSF49265">
    <property type="entry name" value="Fibronectin type III"/>
    <property type="match status" value="2"/>
</dbReference>
<evidence type="ECO:0000256" key="1">
    <source>
        <dbReference type="ARBA" id="ARBA00004236"/>
    </source>
</evidence>
<keyword evidence="8" id="KW-0325">Glycoprotein</keyword>
<keyword evidence="6" id="KW-0472">Membrane</keyword>
<dbReference type="FunFam" id="2.60.40.10:FF:000052">
    <property type="entry name" value="Contactin 1"/>
    <property type="match status" value="1"/>
</dbReference>
<evidence type="ECO:0000259" key="10">
    <source>
        <dbReference type="PROSITE" id="PS50835"/>
    </source>
</evidence>
<dbReference type="InterPro" id="IPR007110">
    <property type="entry name" value="Ig-like_dom"/>
</dbReference>
<dbReference type="GO" id="GO:0007420">
    <property type="term" value="P:brain development"/>
    <property type="evidence" value="ECO:0007669"/>
    <property type="project" value="TreeGrafter"/>
</dbReference>
<dbReference type="SMART" id="SM00408">
    <property type="entry name" value="IGc2"/>
    <property type="match status" value="4"/>
</dbReference>
<dbReference type="InterPro" id="IPR003961">
    <property type="entry name" value="FN3_dom"/>
</dbReference>
<evidence type="ECO:0000256" key="3">
    <source>
        <dbReference type="ARBA" id="ARBA00022729"/>
    </source>
</evidence>
<dbReference type="FunFam" id="2.60.40.10:FF:000047">
    <property type="entry name" value="Contactin 1"/>
    <property type="match status" value="1"/>
</dbReference>
<feature type="domain" description="Fibronectin type-III" evidence="11">
    <location>
        <begin position="551"/>
        <end position="649"/>
    </location>
</feature>
<dbReference type="GO" id="GO:0005886">
    <property type="term" value="C:plasma membrane"/>
    <property type="evidence" value="ECO:0007669"/>
    <property type="project" value="UniProtKB-SubCell"/>
</dbReference>
<dbReference type="InterPro" id="IPR013783">
    <property type="entry name" value="Ig-like_fold"/>
</dbReference>
<keyword evidence="5" id="KW-0130">Cell adhesion</keyword>
<dbReference type="CDD" id="cd00063">
    <property type="entry name" value="FN3"/>
    <property type="match status" value="4"/>
</dbReference>
<dbReference type="GO" id="GO:0007411">
    <property type="term" value="P:axon guidance"/>
    <property type="evidence" value="ECO:0007669"/>
    <property type="project" value="TreeGrafter"/>
</dbReference>
<dbReference type="CDD" id="cd04969">
    <property type="entry name" value="Ig5_Contactin"/>
    <property type="match status" value="1"/>
</dbReference>
<evidence type="ECO:0000256" key="6">
    <source>
        <dbReference type="ARBA" id="ARBA00023136"/>
    </source>
</evidence>